<gene>
    <name evidence="2" type="ORF">FHS40_009132</name>
</gene>
<feature type="region of interest" description="Disordered" evidence="1">
    <location>
        <begin position="28"/>
        <end position="50"/>
    </location>
</feature>
<evidence type="ECO:0000256" key="1">
    <source>
        <dbReference type="SAM" id="MobiDB-lite"/>
    </source>
</evidence>
<dbReference type="AlphaFoldDB" id="A0A7W8B703"/>
<evidence type="ECO:0000313" key="3">
    <source>
        <dbReference type="Proteomes" id="UP000549009"/>
    </source>
</evidence>
<comment type="caution">
    <text evidence="2">The sequence shown here is derived from an EMBL/GenBank/DDBJ whole genome shotgun (WGS) entry which is preliminary data.</text>
</comment>
<dbReference type="Proteomes" id="UP000549009">
    <property type="component" value="Unassembled WGS sequence"/>
</dbReference>
<reference evidence="2 3" key="1">
    <citation type="submission" date="2020-08" db="EMBL/GenBank/DDBJ databases">
        <title>Genomic Encyclopedia of Type Strains, Phase III (KMG-III): the genomes of soil and plant-associated and newly described type strains.</title>
        <authorList>
            <person name="Whitman W."/>
        </authorList>
    </citation>
    <scope>NUCLEOTIDE SEQUENCE [LARGE SCALE GENOMIC DNA]</scope>
    <source>
        <strain evidence="2 3">CECT 3146</strain>
    </source>
</reference>
<sequence length="50" mass="4948">MRTGDGDVSNTISGGTLYGLALQGRDFTGIAFTTPPPPSADPGAGTPPQS</sequence>
<dbReference type="EMBL" id="JACHJD010000054">
    <property type="protein sequence ID" value="MBB5110002.1"/>
    <property type="molecule type" value="Genomic_DNA"/>
</dbReference>
<name>A0A7W8B703_STRST</name>
<evidence type="ECO:0000313" key="2">
    <source>
        <dbReference type="EMBL" id="MBB5110002.1"/>
    </source>
</evidence>
<keyword evidence="3" id="KW-1185">Reference proteome</keyword>
<accession>A0A7W8B703</accession>
<proteinExistence type="predicted"/>
<dbReference type="RefSeq" id="WP_229880049.1">
    <property type="nucleotide sequence ID" value="NZ_BMSQ01000066.1"/>
</dbReference>
<protein>
    <submittedName>
        <fullName evidence="2">Uncharacterized protein</fullName>
    </submittedName>
</protein>
<organism evidence="2 3">
    <name type="scientific">Streptomyces spectabilis</name>
    <dbReference type="NCBI Taxonomy" id="68270"/>
    <lineage>
        <taxon>Bacteria</taxon>
        <taxon>Bacillati</taxon>
        <taxon>Actinomycetota</taxon>
        <taxon>Actinomycetes</taxon>
        <taxon>Kitasatosporales</taxon>
        <taxon>Streptomycetaceae</taxon>
        <taxon>Streptomyces</taxon>
    </lineage>
</organism>